<dbReference type="GO" id="GO:0000049">
    <property type="term" value="F:tRNA binding"/>
    <property type="evidence" value="ECO:0007669"/>
    <property type="project" value="UniProtKB-KW"/>
</dbReference>
<dbReference type="HAMAP" id="MF_01318_B">
    <property type="entry name" value="Ribosomal_uL1_B"/>
    <property type="match status" value="1"/>
</dbReference>
<evidence type="ECO:0000313" key="11">
    <source>
        <dbReference type="EMBL" id="MBO8426517.1"/>
    </source>
</evidence>
<evidence type="ECO:0000256" key="10">
    <source>
        <dbReference type="RuleBase" id="RU000659"/>
    </source>
</evidence>
<dbReference type="InterPro" id="IPR028364">
    <property type="entry name" value="Ribosomal_uL1/biogenesis"/>
</dbReference>
<dbReference type="CDD" id="cd00403">
    <property type="entry name" value="Ribosomal_L1"/>
    <property type="match status" value="1"/>
</dbReference>
<keyword evidence="2 9" id="KW-0678">Repressor</keyword>
<evidence type="ECO:0000313" key="12">
    <source>
        <dbReference type="Proteomes" id="UP000823634"/>
    </source>
</evidence>
<dbReference type="FunFam" id="3.40.50.790:FF:000001">
    <property type="entry name" value="50S ribosomal protein L1"/>
    <property type="match status" value="1"/>
</dbReference>
<comment type="subunit">
    <text evidence="9">Part of the 50S ribosomal subunit.</text>
</comment>
<dbReference type="PROSITE" id="PS01199">
    <property type="entry name" value="RIBOSOMAL_L1"/>
    <property type="match status" value="1"/>
</dbReference>
<gene>
    <name evidence="9 11" type="primary">rplA</name>
    <name evidence="11" type="ORF">IAC61_04260</name>
</gene>
<evidence type="ECO:0000256" key="3">
    <source>
        <dbReference type="ARBA" id="ARBA00022730"/>
    </source>
</evidence>
<dbReference type="SUPFAM" id="SSF56808">
    <property type="entry name" value="Ribosomal protein L1"/>
    <property type="match status" value="1"/>
</dbReference>
<comment type="caution">
    <text evidence="11">The sequence shown here is derived from an EMBL/GenBank/DDBJ whole genome shotgun (WGS) entry which is preliminary data.</text>
</comment>
<dbReference type="InterPro" id="IPR005878">
    <property type="entry name" value="Ribosom_uL1_bac-type"/>
</dbReference>
<dbReference type="Gene3D" id="3.40.50.790">
    <property type="match status" value="1"/>
</dbReference>
<dbReference type="PIRSF" id="PIRSF002155">
    <property type="entry name" value="Ribosomal_L1"/>
    <property type="match status" value="1"/>
</dbReference>
<dbReference type="AlphaFoldDB" id="A0A9D9GW70"/>
<dbReference type="GO" id="GO:0006417">
    <property type="term" value="P:regulation of translation"/>
    <property type="evidence" value="ECO:0007669"/>
    <property type="project" value="UniProtKB-KW"/>
</dbReference>
<protein>
    <recommendedName>
        <fullName evidence="8 9">Large ribosomal subunit protein uL1</fullName>
    </recommendedName>
</protein>
<organism evidence="11 12">
    <name type="scientific">Candidatus Alloenteromonas pullistercoris</name>
    <dbReference type="NCBI Taxonomy" id="2840785"/>
    <lineage>
        <taxon>Bacteria</taxon>
        <taxon>Bacillati</taxon>
        <taxon>Bacillota</taxon>
        <taxon>Bacillota incertae sedis</taxon>
        <taxon>Candidatus Alloenteromonas</taxon>
    </lineage>
</organism>
<sequence length="230" mass="25068">MKKYSKNYRKALELVEKGKVYELSEAVKLVKQTSFTKFDASVDVSFNLNVNPTLADQLIRGTITLPHGNGTTKRVLVVTNTKTDEAKEAGADFVGGKDILEKIQRENWFGFDVIVATPDMMGELGKMGRLLGPKGLMPNPKTGTVTMDVKTAVTEIKKGKIAYRVDRDGNLAMPIAKVSFSDSDLLDNLSAVCDHIVRSRPSTVKGTFIVKAAISTTMGPAVEITFPGRN</sequence>
<evidence type="ECO:0000256" key="7">
    <source>
        <dbReference type="ARBA" id="ARBA00023274"/>
    </source>
</evidence>
<dbReference type="GO" id="GO:0003735">
    <property type="term" value="F:structural constituent of ribosome"/>
    <property type="evidence" value="ECO:0007669"/>
    <property type="project" value="InterPro"/>
</dbReference>
<comment type="function">
    <text evidence="9">Protein L1 is also a translational repressor protein, it controls the translation of the L11 operon by binding to its mRNA.</text>
</comment>
<evidence type="ECO:0000256" key="8">
    <source>
        <dbReference type="ARBA" id="ARBA00035241"/>
    </source>
</evidence>
<evidence type="ECO:0000256" key="2">
    <source>
        <dbReference type="ARBA" id="ARBA00022491"/>
    </source>
</evidence>
<evidence type="ECO:0000256" key="6">
    <source>
        <dbReference type="ARBA" id="ARBA00022980"/>
    </source>
</evidence>
<comment type="function">
    <text evidence="9">Binds directly to 23S rRNA. The L1 stalk is quite mobile in the ribosome, and is involved in E site tRNA release.</text>
</comment>
<evidence type="ECO:0000256" key="5">
    <source>
        <dbReference type="ARBA" id="ARBA00022884"/>
    </source>
</evidence>
<keyword evidence="7 9" id="KW-0687">Ribonucleoprotein</keyword>
<keyword evidence="4 9" id="KW-0810">Translation regulation</keyword>
<dbReference type="PANTHER" id="PTHR36427">
    <property type="entry name" value="54S RIBOSOMAL PROTEIN L1, MITOCHONDRIAL"/>
    <property type="match status" value="1"/>
</dbReference>
<dbReference type="GO" id="GO:0006412">
    <property type="term" value="P:translation"/>
    <property type="evidence" value="ECO:0007669"/>
    <property type="project" value="UniProtKB-UniRule"/>
</dbReference>
<dbReference type="EMBL" id="JADINA010000027">
    <property type="protein sequence ID" value="MBO8426517.1"/>
    <property type="molecule type" value="Genomic_DNA"/>
</dbReference>
<keyword evidence="9" id="KW-0820">tRNA-binding</keyword>
<keyword evidence="3 9" id="KW-0699">rRNA-binding</keyword>
<evidence type="ECO:0000256" key="4">
    <source>
        <dbReference type="ARBA" id="ARBA00022845"/>
    </source>
</evidence>
<dbReference type="InterPro" id="IPR002143">
    <property type="entry name" value="Ribosomal_uL1"/>
</dbReference>
<dbReference type="GO" id="GO:0015934">
    <property type="term" value="C:large ribosomal subunit"/>
    <property type="evidence" value="ECO:0007669"/>
    <property type="project" value="InterPro"/>
</dbReference>
<dbReference type="InterPro" id="IPR016095">
    <property type="entry name" value="Ribosomal_uL1_3-a/b-sand"/>
</dbReference>
<reference evidence="11" key="2">
    <citation type="journal article" date="2021" name="PeerJ">
        <title>Extensive microbial diversity within the chicken gut microbiome revealed by metagenomics and culture.</title>
        <authorList>
            <person name="Gilroy R."/>
            <person name="Ravi A."/>
            <person name="Getino M."/>
            <person name="Pursley I."/>
            <person name="Horton D.L."/>
            <person name="Alikhan N.F."/>
            <person name="Baker D."/>
            <person name="Gharbi K."/>
            <person name="Hall N."/>
            <person name="Watson M."/>
            <person name="Adriaenssens E.M."/>
            <person name="Foster-Nyarko E."/>
            <person name="Jarju S."/>
            <person name="Secka A."/>
            <person name="Antonio M."/>
            <person name="Oren A."/>
            <person name="Chaudhuri R.R."/>
            <person name="La Ragione R."/>
            <person name="Hildebrand F."/>
            <person name="Pallen M.J."/>
        </authorList>
    </citation>
    <scope>NUCLEOTIDE SEQUENCE</scope>
    <source>
        <strain evidence="11">17113</strain>
    </source>
</reference>
<dbReference type="Pfam" id="PF00687">
    <property type="entry name" value="Ribosomal_L1"/>
    <property type="match status" value="1"/>
</dbReference>
<accession>A0A9D9GW70</accession>
<evidence type="ECO:0000256" key="1">
    <source>
        <dbReference type="ARBA" id="ARBA00010531"/>
    </source>
</evidence>
<dbReference type="PANTHER" id="PTHR36427:SF3">
    <property type="entry name" value="LARGE RIBOSOMAL SUBUNIT PROTEIN UL1M"/>
    <property type="match status" value="1"/>
</dbReference>
<dbReference type="InterPro" id="IPR023674">
    <property type="entry name" value="Ribosomal_uL1-like"/>
</dbReference>
<keyword evidence="5 9" id="KW-0694">RNA-binding</keyword>
<evidence type="ECO:0000256" key="9">
    <source>
        <dbReference type="HAMAP-Rule" id="MF_01318"/>
    </source>
</evidence>
<name>A0A9D9GW70_9FIRM</name>
<dbReference type="GO" id="GO:0019843">
    <property type="term" value="F:rRNA binding"/>
    <property type="evidence" value="ECO:0007669"/>
    <property type="project" value="UniProtKB-UniRule"/>
</dbReference>
<dbReference type="NCBIfam" id="TIGR01169">
    <property type="entry name" value="rplA_bact"/>
    <property type="match status" value="1"/>
</dbReference>
<proteinExistence type="inferred from homology"/>
<dbReference type="Proteomes" id="UP000823634">
    <property type="component" value="Unassembled WGS sequence"/>
</dbReference>
<reference evidence="11" key="1">
    <citation type="submission" date="2020-10" db="EMBL/GenBank/DDBJ databases">
        <authorList>
            <person name="Gilroy R."/>
        </authorList>
    </citation>
    <scope>NUCLEOTIDE SEQUENCE</scope>
    <source>
        <strain evidence="11">17113</strain>
    </source>
</reference>
<comment type="similarity">
    <text evidence="1 9 10">Belongs to the universal ribosomal protein uL1 family.</text>
</comment>
<dbReference type="InterPro" id="IPR023673">
    <property type="entry name" value="Ribosomal_uL1_CS"/>
</dbReference>
<keyword evidence="6 9" id="KW-0689">Ribosomal protein</keyword>
<dbReference type="Gene3D" id="3.30.190.20">
    <property type="match status" value="1"/>
</dbReference>